<dbReference type="EMBL" id="JMQN01000004">
    <property type="protein sequence ID" value="KEA65724.1"/>
    <property type="molecule type" value="Genomic_DNA"/>
</dbReference>
<reference evidence="3 4" key="1">
    <citation type="submission" date="2014-04" db="EMBL/GenBank/DDBJ databases">
        <title>Marinobacterium kochiensis sp. nov., isolated from sediment sample collected from Kochi backwaters in Kerala, India.</title>
        <authorList>
            <person name="Singh A."/>
            <person name="Pinnaka A.K."/>
        </authorList>
    </citation>
    <scope>NUCLEOTIDE SEQUENCE [LARGE SCALE GENOMIC DNA]</scope>
    <source>
        <strain evidence="3 4">AK27</strain>
    </source>
</reference>
<evidence type="ECO:0000313" key="4">
    <source>
        <dbReference type="Proteomes" id="UP000028252"/>
    </source>
</evidence>
<dbReference type="AlphaFoldDB" id="A0A081G4L9"/>
<dbReference type="PATRIC" id="fig|1232683.4.peg.36"/>
<keyword evidence="4" id="KW-1185">Reference proteome</keyword>
<evidence type="ECO:0000313" key="3">
    <source>
        <dbReference type="EMBL" id="KEA65724.1"/>
    </source>
</evidence>
<evidence type="ECO:0000256" key="2">
    <source>
        <dbReference type="SAM" id="SignalP"/>
    </source>
</evidence>
<organism evidence="3 4">
    <name type="scientific">Marinobacterium lacunae</name>
    <dbReference type="NCBI Taxonomy" id="1232683"/>
    <lineage>
        <taxon>Bacteria</taxon>
        <taxon>Pseudomonadati</taxon>
        <taxon>Pseudomonadota</taxon>
        <taxon>Gammaproteobacteria</taxon>
        <taxon>Oceanospirillales</taxon>
        <taxon>Oceanospirillaceae</taxon>
        <taxon>Marinobacterium</taxon>
    </lineage>
</organism>
<gene>
    <name evidence="3" type="ORF">ADIMK_0036</name>
</gene>
<accession>A0A081G4L9</accession>
<dbReference type="OrthoDB" id="5739345at2"/>
<dbReference type="Gene3D" id="3.10.450.160">
    <property type="entry name" value="inner membrane protein cigr"/>
    <property type="match status" value="1"/>
</dbReference>
<evidence type="ECO:0000256" key="1">
    <source>
        <dbReference type="SAM" id="MobiDB-lite"/>
    </source>
</evidence>
<sequence>MRKILLSALVVVSLPVLAAKPEWVDDKHQGKKGKPELAQESSVSHRNEDHGKERDRADGGRYELRDRLSVDDRDRLLRGVLVDHYGVEYQTEKKRYKSLPPGLRKKLERGGELPPGWRDKLVRGEVIDPVIYRNAEHLPSDLLNRLTGRQDGIELLRVGDRIVRVMEGRGTVLDVIDLTDRALGLFE</sequence>
<dbReference type="eggNOG" id="ENOG5033033">
    <property type="taxonomic scope" value="Bacteria"/>
</dbReference>
<comment type="caution">
    <text evidence="3">The sequence shown here is derived from an EMBL/GenBank/DDBJ whole genome shotgun (WGS) entry which is preliminary data.</text>
</comment>
<protein>
    <submittedName>
        <fullName evidence="3">Uncharacterized protein</fullName>
    </submittedName>
</protein>
<name>A0A081G4L9_9GAMM</name>
<dbReference type="STRING" id="1232683.ADIMK_0036"/>
<dbReference type="Proteomes" id="UP000028252">
    <property type="component" value="Unassembled WGS sequence"/>
</dbReference>
<keyword evidence="2" id="KW-0732">Signal</keyword>
<dbReference type="RefSeq" id="WP_051692214.1">
    <property type="nucleotide sequence ID" value="NZ_JMQN01000004.1"/>
</dbReference>
<proteinExistence type="predicted"/>
<feature type="region of interest" description="Disordered" evidence="1">
    <location>
        <begin position="25"/>
        <end position="59"/>
    </location>
</feature>
<feature type="chain" id="PRO_5001757661" evidence="2">
    <location>
        <begin position="19"/>
        <end position="187"/>
    </location>
</feature>
<feature type="signal peptide" evidence="2">
    <location>
        <begin position="1"/>
        <end position="18"/>
    </location>
</feature>